<dbReference type="InterPro" id="IPR011761">
    <property type="entry name" value="ATP-grasp"/>
</dbReference>
<dbReference type="PROSITE" id="PS50975">
    <property type="entry name" value="ATP_GRASP"/>
    <property type="match status" value="1"/>
</dbReference>
<dbReference type="OrthoDB" id="434648at2759"/>
<sequence>MDIWQSCMIRLPEVDQQVVCRWRAKAAEFSLEPTPTSSFNTLDLLFTTKQEDGLTTELCVESLDEHSRCESNGLGTLPKTSMAFIISHLASRLKHPGFNELAIKLLIPTGRGYVVRSNIIHQRMAGCEHVQSIQEFLTPFEEITHRSLSLADPESFQQLIYCASGGIVLQQSTALSSIEVLDFVDSQLTIRMSIPWVLPSTPLRQVIVALGHHRVQSMETFYAAAQSLGIRLLLVDSNDDKAYSHCRDEIITVDMTVDNGLKSRIVEALKNQPEIISGILAYRDQLLVTAARVAEELGLPTSPPSAVEACVNKFAMRQRAMENCSQLLYARDLHHLKEQINLHPKPLEFPLVVKPCEGQGSVGVSKVTNMQQLFDAVTEIENYSSKSGIIVENYIGGPEIDANFAMLDGEVLFSEVVDNFPCTADEKESRKTDSFLERDMVYPSGLSELEILVIKDTIQRLLVDNLGFRTGVFHVEARVCGSNSQYTVEDGITDLRQHYNSQPTSPSIFILEVNARCPGVAGVYPTAYTYGVDFAALWLLSATGDSRRLRALSQPFLNGPQLWCDLVPITVTRGGTLDSDDIMEELRQRRPDLMAHVSSTTCFYQRGDIVPEPSVTNLAGIIAEFVCFSRNSRRDLLYIVNKIRQEVCIRWK</sequence>
<reference evidence="6 7" key="1">
    <citation type="submission" date="2014-04" db="EMBL/GenBank/DDBJ databases">
        <authorList>
            <consortium name="DOE Joint Genome Institute"/>
            <person name="Kuo A."/>
            <person name="Martino E."/>
            <person name="Perotto S."/>
            <person name="Kohler A."/>
            <person name="Nagy L.G."/>
            <person name="Floudas D."/>
            <person name="Copeland A."/>
            <person name="Barry K.W."/>
            <person name="Cichocki N."/>
            <person name="Veneault-Fourrey C."/>
            <person name="LaButti K."/>
            <person name="Lindquist E.A."/>
            <person name="Lipzen A."/>
            <person name="Lundell T."/>
            <person name="Morin E."/>
            <person name="Murat C."/>
            <person name="Sun H."/>
            <person name="Tunlid A."/>
            <person name="Henrissat B."/>
            <person name="Grigoriev I.V."/>
            <person name="Hibbett D.S."/>
            <person name="Martin F."/>
            <person name="Nordberg H.P."/>
            <person name="Cantor M.N."/>
            <person name="Hua S.X."/>
        </authorList>
    </citation>
    <scope>NUCLEOTIDE SEQUENCE [LARGE SCALE GENOMIC DNA]</scope>
    <source>
        <strain evidence="6 7">Zn</strain>
    </source>
</reference>
<evidence type="ECO:0000256" key="3">
    <source>
        <dbReference type="ARBA" id="ARBA00022840"/>
    </source>
</evidence>
<evidence type="ECO:0000313" key="6">
    <source>
        <dbReference type="EMBL" id="KIM93288.1"/>
    </source>
</evidence>
<dbReference type="InParanoid" id="A0A0C3C315"/>
<dbReference type="GO" id="GO:0046872">
    <property type="term" value="F:metal ion binding"/>
    <property type="evidence" value="ECO:0007669"/>
    <property type="project" value="InterPro"/>
</dbReference>
<gene>
    <name evidence="6" type="ORF">OIDMADRAFT_184796</name>
</gene>
<proteinExistence type="predicted"/>
<evidence type="ECO:0000259" key="5">
    <source>
        <dbReference type="PROSITE" id="PS50975"/>
    </source>
</evidence>
<protein>
    <recommendedName>
        <fullName evidence="5">ATP-grasp domain-containing protein</fullName>
    </recommendedName>
</protein>
<keyword evidence="7" id="KW-1185">Reference proteome</keyword>
<dbReference type="Pfam" id="PF18130">
    <property type="entry name" value="ATPgrasp_N"/>
    <property type="match status" value="1"/>
</dbReference>
<dbReference type="PANTHER" id="PTHR43585:SF2">
    <property type="entry name" value="ATP-GRASP ENZYME FSQD"/>
    <property type="match status" value="1"/>
</dbReference>
<dbReference type="InterPro" id="IPR041472">
    <property type="entry name" value="BL00235/CARNS1_N"/>
</dbReference>
<dbReference type="STRING" id="913774.A0A0C3C315"/>
<dbReference type="PANTHER" id="PTHR43585">
    <property type="entry name" value="FUMIPYRROLE BIOSYNTHESIS PROTEIN C"/>
    <property type="match status" value="1"/>
</dbReference>
<evidence type="ECO:0000256" key="4">
    <source>
        <dbReference type="PROSITE-ProRule" id="PRU00409"/>
    </source>
</evidence>
<reference evidence="7" key="2">
    <citation type="submission" date="2015-01" db="EMBL/GenBank/DDBJ databases">
        <title>Evolutionary Origins and Diversification of the Mycorrhizal Mutualists.</title>
        <authorList>
            <consortium name="DOE Joint Genome Institute"/>
            <consortium name="Mycorrhizal Genomics Consortium"/>
            <person name="Kohler A."/>
            <person name="Kuo A."/>
            <person name="Nagy L.G."/>
            <person name="Floudas D."/>
            <person name="Copeland A."/>
            <person name="Barry K.W."/>
            <person name="Cichocki N."/>
            <person name="Veneault-Fourrey C."/>
            <person name="LaButti K."/>
            <person name="Lindquist E.A."/>
            <person name="Lipzen A."/>
            <person name="Lundell T."/>
            <person name="Morin E."/>
            <person name="Murat C."/>
            <person name="Riley R."/>
            <person name="Ohm R."/>
            <person name="Sun H."/>
            <person name="Tunlid A."/>
            <person name="Henrissat B."/>
            <person name="Grigoriev I.V."/>
            <person name="Hibbett D.S."/>
            <person name="Martin F."/>
        </authorList>
    </citation>
    <scope>NUCLEOTIDE SEQUENCE [LARGE SCALE GENOMIC DNA]</scope>
    <source>
        <strain evidence="7">Zn</strain>
    </source>
</reference>
<keyword evidence="3 4" id="KW-0067">ATP-binding</keyword>
<dbReference type="HOGENOM" id="CLU_017280_0_0_1"/>
<dbReference type="AlphaFoldDB" id="A0A0C3C315"/>
<dbReference type="GO" id="GO:0005524">
    <property type="term" value="F:ATP binding"/>
    <property type="evidence" value="ECO:0007669"/>
    <property type="project" value="UniProtKB-UniRule"/>
</dbReference>
<organism evidence="6 7">
    <name type="scientific">Oidiodendron maius (strain Zn)</name>
    <dbReference type="NCBI Taxonomy" id="913774"/>
    <lineage>
        <taxon>Eukaryota</taxon>
        <taxon>Fungi</taxon>
        <taxon>Dikarya</taxon>
        <taxon>Ascomycota</taxon>
        <taxon>Pezizomycotina</taxon>
        <taxon>Leotiomycetes</taxon>
        <taxon>Leotiomycetes incertae sedis</taxon>
        <taxon>Myxotrichaceae</taxon>
        <taxon>Oidiodendron</taxon>
    </lineage>
</organism>
<evidence type="ECO:0000313" key="7">
    <source>
        <dbReference type="Proteomes" id="UP000054321"/>
    </source>
</evidence>
<keyword evidence="1" id="KW-0436">Ligase</keyword>
<dbReference type="InterPro" id="IPR052032">
    <property type="entry name" value="ATP-dep_AA_Ligase"/>
</dbReference>
<name>A0A0C3C315_OIDMZ</name>
<feature type="domain" description="ATP-grasp" evidence="5">
    <location>
        <begin position="291"/>
        <end position="543"/>
    </location>
</feature>
<keyword evidence="2 4" id="KW-0547">Nucleotide-binding</keyword>
<dbReference type="Proteomes" id="UP000054321">
    <property type="component" value="Unassembled WGS sequence"/>
</dbReference>
<dbReference type="SUPFAM" id="SSF56059">
    <property type="entry name" value="Glutathione synthetase ATP-binding domain-like"/>
    <property type="match status" value="1"/>
</dbReference>
<dbReference type="Gene3D" id="3.30.470.20">
    <property type="entry name" value="ATP-grasp fold, B domain"/>
    <property type="match status" value="1"/>
</dbReference>
<dbReference type="Gene3D" id="3.40.50.20">
    <property type="match status" value="1"/>
</dbReference>
<dbReference type="GO" id="GO:0016874">
    <property type="term" value="F:ligase activity"/>
    <property type="evidence" value="ECO:0007669"/>
    <property type="project" value="UniProtKB-KW"/>
</dbReference>
<evidence type="ECO:0000256" key="1">
    <source>
        <dbReference type="ARBA" id="ARBA00022598"/>
    </source>
</evidence>
<accession>A0A0C3C315</accession>
<dbReference type="Pfam" id="PF13535">
    <property type="entry name" value="ATP-grasp_4"/>
    <property type="match status" value="1"/>
</dbReference>
<evidence type="ECO:0000256" key="2">
    <source>
        <dbReference type="ARBA" id="ARBA00022741"/>
    </source>
</evidence>
<dbReference type="EMBL" id="KN832897">
    <property type="protein sequence ID" value="KIM93288.1"/>
    <property type="molecule type" value="Genomic_DNA"/>
</dbReference>